<proteinExistence type="predicted"/>
<sequence length="561" mass="61656">MTLLLPPRRLDRQVDDPSGIPAYPRIALTGVEKAGKSYEAAKASNSDLIGATYWLEVGEDTADEYKQLGRYKIVRHDGSYMDILDAVRYAVAQPRGADGKPNMIVMDSVSMLWELLCDEQTAVARRRANERKAPPDSELTITADQWQKAKSRFKDVINTLKYHDGPVLLLARLEDVVLFDGDKPTRERAWKIKAERSLPFECTAVVQLRARDSAFLTGVRSLNPNLGNAHIRPLPGFSVDKLFRDLGMEQRVTRSTYVASNAEAFITEQAQRLDVLDDLPDDPTADQLWDLIKLSFKTGKPEYLHRLRAFYGQGLLSRRQVPGKDGLRLAADAIENALNILAQRTGAASAQPDRGQGAPAAAGAEQSNPAQDAQLPCTTPDCPTPKDRVRPYANGARCNQHSPQQEAERRSAAANQAFAEEWQTTAQEVDPSAGWPPVAFTDDAFDDEQEGPDQGATVREEHSTAEPPAPPTPVQMFWDEAAAQARVLGLTVDKHLAQLAPPGSTASQVPVSRLGAHLLKWRPVVASTLRENGHADIAEQYAQLDRRMPAQEAASILNAAQ</sequence>
<accession>A0ABW1EXI0</accession>
<comment type="caution">
    <text evidence="2">The sequence shown here is derived from an EMBL/GenBank/DDBJ whole genome shotgun (WGS) entry which is preliminary data.</text>
</comment>
<feature type="compositionally biased region" description="Low complexity" evidence="1">
    <location>
        <begin position="350"/>
        <end position="381"/>
    </location>
</feature>
<name>A0ABW1EXI0_9ACTN</name>
<evidence type="ECO:0000313" key="3">
    <source>
        <dbReference type="Proteomes" id="UP001596067"/>
    </source>
</evidence>
<evidence type="ECO:0008006" key="4">
    <source>
        <dbReference type="Google" id="ProtNLM"/>
    </source>
</evidence>
<dbReference type="EMBL" id="JBHSOD010000020">
    <property type="protein sequence ID" value="MFC5886831.1"/>
    <property type="molecule type" value="Genomic_DNA"/>
</dbReference>
<dbReference type="Proteomes" id="UP001596067">
    <property type="component" value="Unassembled WGS sequence"/>
</dbReference>
<keyword evidence="3" id="KW-1185">Reference proteome</keyword>
<feature type="region of interest" description="Disordered" evidence="1">
    <location>
        <begin position="345"/>
        <end position="473"/>
    </location>
</feature>
<gene>
    <name evidence="2" type="ORF">ACFP0N_17835</name>
</gene>
<evidence type="ECO:0000256" key="1">
    <source>
        <dbReference type="SAM" id="MobiDB-lite"/>
    </source>
</evidence>
<organism evidence="2 3">
    <name type="scientific">Kitasatospora aburaviensis</name>
    <dbReference type="NCBI Taxonomy" id="67265"/>
    <lineage>
        <taxon>Bacteria</taxon>
        <taxon>Bacillati</taxon>
        <taxon>Actinomycetota</taxon>
        <taxon>Actinomycetes</taxon>
        <taxon>Kitasatosporales</taxon>
        <taxon>Streptomycetaceae</taxon>
        <taxon>Kitasatospora</taxon>
    </lineage>
</organism>
<reference evidence="3" key="1">
    <citation type="journal article" date="2019" name="Int. J. Syst. Evol. Microbiol.">
        <title>The Global Catalogue of Microorganisms (GCM) 10K type strain sequencing project: providing services to taxonomists for standard genome sequencing and annotation.</title>
        <authorList>
            <consortium name="The Broad Institute Genomics Platform"/>
            <consortium name="The Broad Institute Genome Sequencing Center for Infectious Disease"/>
            <person name="Wu L."/>
            <person name="Ma J."/>
        </authorList>
    </citation>
    <scope>NUCLEOTIDE SEQUENCE [LARGE SCALE GENOMIC DNA]</scope>
    <source>
        <strain evidence="3">CGMCC 4.1469</strain>
    </source>
</reference>
<dbReference type="RefSeq" id="WP_345330791.1">
    <property type="nucleotide sequence ID" value="NZ_BAAAVH010000123.1"/>
</dbReference>
<protein>
    <recommendedName>
        <fullName evidence="4">AAA domain-containing protein</fullName>
    </recommendedName>
</protein>
<evidence type="ECO:0000313" key="2">
    <source>
        <dbReference type="EMBL" id="MFC5886831.1"/>
    </source>
</evidence>